<gene>
    <name evidence="2" type="ORF">CENDO_04390</name>
</gene>
<proteinExistence type="predicted"/>
<sequence length="164" mass="18060">MSITRYFADYAFGLAKETTDDEYQEMMWYKSCALAYASLPFFLYSVGAVLAWGLPGMYTLMSALIIIPIICSESIAQTWLKDFAPRPRANVNSKFTALTMLPAVLMIAGIVYRLFSVNQDSMAQGAMVGAVAGTAVAAIVTPVVINAVRKKDENRFDSQLDDEE</sequence>
<keyword evidence="1" id="KW-0472">Membrane</keyword>
<name>A0A4V1CEH9_9CORY</name>
<dbReference type="AlphaFoldDB" id="A0A4V1CEH9"/>
<dbReference type="Proteomes" id="UP000296352">
    <property type="component" value="Chromosome"/>
</dbReference>
<protein>
    <submittedName>
        <fullName evidence="2">Uncharacterized protein</fullName>
    </submittedName>
</protein>
<feature type="transmembrane region" description="Helical" evidence="1">
    <location>
        <begin position="97"/>
        <end position="115"/>
    </location>
</feature>
<keyword evidence="1" id="KW-0812">Transmembrane</keyword>
<evidence type="ECO:0000313" key="2">
    <source>
        <dbReference type="EMBL" id="QCB28168.1"/>
    </source>
</evidence>
<keyword evidence="3" id="KW-1185">Reference proteome</keyword>
<keyword evidence="1" id="KW-1133">Transmembrane helix</keyword>
<feature type="transmembrane region" description="Helical" evidence="1">
    <location>
        <begin position="33"/>
        <end position="52"/>
    </location>
</feature>
<feature type="transmembrane region" description="Helical" evidence="1">
    <location>
        <begin position="58"/>
        <end position="76"/>
    </location>
</feature>
<organism evidence="2 3">
    <name type="scientific">Corynebacterium endometrii</name>
    <dbReference type="NCBI Taxonomy" id="2488819"/>
    <lineage>
        <taxon>Bacteria</taxon>
        <taxon>Bacillati</taxon>
        <taxon>Actinomycetota</taxon>
        <taxon>Actinomycetes</taxon>
        <taxon>Mycobacteriales</taxon>
        <taxon>Corynebacteriaceae</taxon>
        <taxon>Corynebacterium</taxon>
    </lineage>
</organism>
<dbReference type="RefSeq" id="WP_136140943.1">
    <property type="nucleotide sequence ID" value="NZ_CP039247.1"/>
</dbReference>
<accession>A0A4V1CEH9</accession>
<reference evidence="2 3" key="1">
    <citation type="submission" date="2019-04" db="EMBL/GenBank/DDBJ databases">
        <title>Corynebacterium endometrii sp. nov., isolated from the uterus of a cow with endometritis.</title>
        <authorList>
            <person name="Ballas P."/>
            <person name="Ruckert C."/>
            <person name="Wagener K."/>
            <person name="Drillich M."/>
            <person name="Kaempfer P."/>
            <person name="Busse H.-J."/>
            <person name="Ehling-Schulz M."/>
        </authorList>
    </citation>
    <scope>NUCLEOTIDE SEQUENCE [LARGE SCALE GENOMIC DNA]</scope>
    <source>
        <strain evidence="2 3">LMM-1653</strain>
    </source>
</reference>
<dbReference type="OrthoDB" id="4426569at2"/>
<feature type="transmembrane region" description="Helical" evidence="1">
    <location>
        <begin position="127"/>
        <end position="148"/>
    </location>
</feature>
<evidence type="ECO:0000256" key="1">
    <source>
        <dbReference type="SAM" id="Phobius"/>
    </source>
</evidence>
<evidence type="ECO:0000313" key="3">
    <source>
        <dbReference type="Proteomes" id="UP000296352"/>
    </source>
</evidence>
<dbReference type="KEGG" id="cee:CENDO_04390"/>
<dbReference type="EMBL" id="CP039247">
    <property type="protein sequence ID" value="QCB28168.1"/>
    <property type="molecule type" value="Genomic_DNA"/>
</dbReference>